<dbReference type="EMBL" id="JAIQZJ010000006">
    <property type="protein sequence ID" value="MBZ5738793.1"/>
    <property type="molecule type" value="Genomic_DNA"/>
</dbReference>
<evidence type="ECO:0000256" key="2">
    <source>
        <dbReference type="ARBA" id="ARBA00022723"/>
    </source>
</evidence>
<reference evidence="7 8" key="1">
    <citation type="submission" date="2021-09" db="EMBL/GenBank/DDBJ databases">
        <title>Whole genome sequence of Nocardioides sp. GBK3QG-3.</title>
        <authorList>
            <person name="Tuo L."/>
        </authorList>
    </citation>
    <scope>NUCLEOTIDE SEQUENCE [LARGE SCALE GENOMIC DNA]</scope>
    <source>
        <strain evidence="7 8">GBK3QG-3</strain>
    </source>
</reference>
<dbReference type="PANTHER" id="PTHR43401:SF2">
    <property type="entry name" value="L-THREONINE 3-DEHYDROGENASE"/>
    <property type="match status" value="1"/>
</dbReference>
<dbReference type="SMART" id="SM00829">
    <property type="entry name" value="PKS_ER"/>
    <property type="match status" value="1"/>
</dbReference>
<comment type="similarity">
    <text evidence="5">Belongs to the zinc-containing alcohol dehydrogenase family.</text>
</comment>
<sequence>MRAATVVAGGGLTVGELPDPTPGPGQLLVRVRACGICGSDLKTAGLLPDGPVLGHEMAGEVVAAAPDVAADWPVGSGVVSMPVRGCQSCADCAADDPARCSTAALLGVGGDAGAFAELVAVSAAESVPWSGTFELGALVEPVAVGLHLAEAAGLRAGQRVLVVGAGPVGLAVAMWAAHRGAAEVVVSDPSPDRRRDLAHFGATRAVDPAVDDLGTAYDVVVECVGLPGMVDLAINALRPRGRAVIAGVCMEADPFWPVVAVTKDVTLAFASYYTRAEFAEAARVLATGELDASALVTRTVSLDELPEAFARLRTDKDERKVLVLP</sequence>
<dbReference type="InterPro" id="IPR013154">
    <property type="entry name" value="ADH-like_N"/>
</dbReference>
<protein>
    <submittedName>
        <fullName evidence="7">Alcohol dehydrogenase catalytic domain-containing protein</fullName>
    </submittedName>
</protein>
<dbReference type="InterPro" id="IPR002328">
    <property type="entry name" value="ADH_Zn_CS"/>
</dbReference>
<keyword evidence="3 5" id="KW-0862">Zinc</keyword>
<dbReference type="RefSeq" id="WP_224123165.1">
    <property type="nucleotide sequence ID" value="NZ_JAIQZJ010000006.1"/>
</dbReference>
<dbReference type="SUPFAM" id="SSF51735">
    <property type="entry name" value="NAD(P)-binding Rossmann-fold domains"/>
    <property type="match status" value="1"/>
</dbReference>
<dbReference type="InterPro" id="IPR011032">
    <property type="entry name" value="GroES-like_sf"/>
</dbReference>
<keyword evidence="4" id="KW-0560">Oxidoreductase</keyword>
<organism evidence="7 8">
    <name type="scientific">Nocardioides mangrovi</name>
    <dbReference type="NCBI Taxonomy" id="2874580"/>
    <lineage>
        <taxon>Bacteria</taxon>
        <taxon>Bacillati</taxon>
        <taxon>Actinomycetota</taxon>
        <taxon>Actinomycetes</taxon>
        <taxon>Propionibacteriales</taxon>
        <taxon>Nocardioidaceae</taxon>
        <taxon>Nocardioides</taxon>
    </lineage>
</organism>
<dbReference type="Pfam" id="PF08240">
    <property type="entry name" value="ADH_N"/>
    <property type="match status" value="1"/>
</dbReference>
<evidence type="ECO:0000256" key="4">
    <source>
        <dbReference type="ARBA" id="ARBA00023002"/>
    </source>
</evidence>
<dbReference type="Pfam" id="PF00107">
    <property type="entry name" value="ADH_zinc_N"/>
    <property type="match status" value="1"/>
</dbReference>
<dbReference type="PROSITE" id="PS00059">
    <property type="entry name" value="ADH_ZINC"/>
    <property type="match status" value="1"/>
</dbReference>
<evidence type="ECO:0000256" key="5">
    <source>
        <dbReference type="RuleBase" id="RU361277"/>
    </source>
</evidence>
<dbReference type="Gene3D" id="3.40.50.720">
    <property type="entry name" value="NAD(P)-binding Rossmann-like Domain"/>
    <property type="match status" value="1"/>
</dbReference>
<feature type="domain" description="Enoyl reductase (ER)" evidence="6">
    <location>
        <begin position="9"/>
        <end position="323"/>
    </location>
</feature>
<dbReference type="InterPro" id="IPR050129">
    <property type="entry name" value="Zn_alcohol_dh"/>
</dbReference>
<keyword evidence="2 5" id="KW-0479">Metal-binding</keyword>
<dbReference type="PANTHER" id="PTHR43401">
    <property type="entry name" value="L-THREONINE 3-DEHYDROGENASE"/>
    <property type="match status" value="1"/>
</dbReference>
<name>A0ABS7UDQ2_9ACTN</name>
<evidence type="ECO:0000313" key="7">
    <source>
        <dbReference type="EMBL" id="MBZ5738793.1"/>
    </source>
</evidence>
<keyword evidence="8" id="KW-1185">Reference proteome</keyword>
<comment type="cofactor">
    <cofactor evidence="1 5">
        <name>Zn(2+)</name>
        <dbReference type="ChEBI" id="CHEBI:29105"/>
    </cofactor>
</comment>
<accession>A0ABS7UDQ2</accession>
<evidence type="ECO:0000256" key="1">
    <source>
        <dbReference type="ARBA" id="ARBA00001947"/>
    </source>
</evidence>
<dbReference type="InterPro" id="IPR036291">
    <property type="entry name" value="NAD(P)-bd_dom_sf"/>
</dbReference>
<dbReference type="InterPro" id="IPR013149">
    <property type="entry name" value="ADH-like_C"/>
</dbReference>
<proteinExistence type="inferred from homology"/>
<evidence type="ECO:0000313" key="8">
    <source>
        <dbReference type="Proteomes" id="UP000780875"/>
    </source>
</evidence>
<dbReference type="Gene3D" id="3.90.180.10">
    <property type="entry name" value="Medium-chain alcohol dehydrogenases, catalytic domain"/>
    <property type="match status" value="1"/>
</dbReference>
<evidence type="ECO:0000256" key="3">
    <source>
        <dbReference type="ARBA" id="ARBA00022833"/>
    </source>
</evidence>
<dbReference type="Proteomes" id="UP000780875">
    <property type="component" value="Unassembled WGS sequence"/>
</dbReference>
<gene>
    <name evidence="7" type="ORF">K8U61_11520</name>
</gene>
<evidence type="ECO:0000259" key="6">
    <source>
        <dbReference type="SMART" id="SM00829"/>
    </source>
</evidence>
<comment type="caution">
    <text evidence="7">The sequence shown here is derived from an EMBL/GenBank/DDBJ whole genome shotgun (WGS) entry which is preliminary data.</text>
</comment>
<dbReference type="InterPro" id="IPR020843">
    <property type="entry name" value="ER"/>
</dbReference>
<dbReference type="SUPFAM" id="SSF50129">
    <property type="entry name" value="GroES-like"/>
    <property type="match status" value="1"/>
</dbReference>